<dbReference type="RefSeq" id="WP_272736804.1">
    <property type="nucleotide sequence ID" value="NZ_CP116942.1"/>
</dbReference>
<dbReference type="SUPFAM" id="SSF51064">
    <property type="entry name" value="Head domain of nucleotide exchange factor GrpE"/>
    <property type="match status" value="1"/>
</dbReference>
<dbReference type="HAMAP" id="MF_01151">
    <property type="entry name" value="GrpE"/>
    <property type="match status" value="1"/>
</dbReference>
<keyword evidence="3" id="KW-0346">Stress response</keyword>
<name>A0AAF0BTY9_9ACTN</name>
<dbReference type="PANTHER" id="PTHR21237:SF23">
    <property type="entry name" value="GRPE PROTEIN HOMOLOG, MITOCHONDRIAL"/>
    <property type="match status" value="1"/>
</dbReference>
<organism evidence="7 8">
    <name type="scientific">Iamia majanohamensis</name>
    <dbReference type="NCBI Taxonomy" id="467976"/>
    <lineage>
        <taxon>Bacteria</taxon>
        <taxon>Bacillati</taxon>
        <taxon>Actinomycetota</taxon>
        <taxon>Acidimicrobiia</taxon>
        <taxon>Acidimicrobiales</taxon>
        <taxon>Iamiaceae</taxon>
        <taxon>Iamia</taxon>
    </lineage>
</organism>
<dbReference type="GO" id="GO:0051082">
    <property type="term" value="F:unfolded protein binding"/>
    <property type="evidence" value="ECO:0007669"/>
    <property type="project" value="TreeGrafter"/>
</dbReference>
<sequence length="213" mass="22411">MTDATPDPAPGGVAPAGAVPPEGEVPPEAPVPGGATTSDDAPTVGAPGDPVADAGSLRDADPADLSVEALLDDVERLTTERDEYLDRLRRTQADFENSRKRLGREAEERADQVTGRLVEDLLPVLDACDAAVGHGEEAVEPVFAALLQVLEKNGLERIDPTGDVFDPTRHEAVMHEPAGEGDDPALSVVVDVLRIGYAWKGRVARAAMVKVRG</sequence>
<dbReference type="InterPro" id="IPR000740">
    <property type="entry name" value="GrpE"/>
</dbReference>
<keyword evidence="5" id="KW-0175">Coiled coil</keyword>
<dbReference type="SUPFAM" id="SSF58014">
    <property type="entry name" value="Coiled-coil domain of nucleotide exchange factor GrpE"/>
    <property type="match status" value="1"/>
</dbReference>
<evidence type="ECO:0000256" key="1">
    <source>
        <dbReference type="ARBA" id="ARBA00009054"/>
    </source>
</evidence>
<evidence type="ECO:0000313" key="7">
    <source>
        <dbReference type="EMBL" id="WCO67282.1"/>
    </source>
</evidence>
<dbReference type="Pfam" id="PF01025">
    <property type="entry name" value="GrpE"/>
    <property type="match status" value="1"/>
</dbReference>
<dbReference type="EMBL" id="CP116942">
    <property type="protein sequence ID" value="WCO67282.1"/>
    <property type="molecule type" value="Genomic_DNA"/>
</dbReference>
<evidence type="ECO:0000256" key="4">
    <source>
        <dbReference type="RuleBase" id="RU004478"/>
    </source>
</evidence>
<dbReference type="GO" id="GO:0042803">
    <property type="term" value="F:protein homodimerization activity"/>
    <property type="evidence" value="ECO:0007669"/>
    <property type="project" value="InterPro"/>
</dbReference>
<feature type="region of interest" description="Disordered" evidence="6">
    <location>
        <begin position="1"/>
        <end position="62"/>
    </location>
</feature>
<dbReference type="PRINTS" id="PR00773">
    <property type="entry name" value="GRPEPROTEIN"/>
</dbReference>
<keyword evidence="2 3" id="KW-0143">Chaperone</keyword>
<comment type="similarity">
    <text evidence="1 3 4">Belongs to the GrpE family.</text>
</comment>
<dbReference type="InterPro" id="IPR009012">
    <property type="entry name" value="GrpE_head"/>
</dbReference>
<comment type="subcellular location">
    <subcellularLocation>
        <location evidence="3">Cytoplasm</location>
    </subcellularLocation>
</comment>
<dbReference type="GO" id="GO:0005737">
    <property type="term" value="C:cytoplasm"/>
    <property type="evidence" value="ECO:0007669"/>
    <property type="project" value="UniProtKB-SubCell"/>
</dbReference>
<feature type="coiled-coil region" evidence="5">
    <location>
        <begin position="67"/>
        <end position="105"/>
    </location>
</feature>
<gene>
    <name evidence="3" type="primary">grpE</name>
    <name evidence="7" type="ORF">PO878_00915</name>
</gene>
<evidence type="ECO:0000256" key="3">
    <source>
        <dbReference type="HAMAP-Rule" id="MF_01151"/>
    </source>
</evidence>
<dbReference type="Gene3D" id="2.30.22.10">
    <property type="entry name" value="Head domain of nucleotide exchange factor GrpE"/>
    <property type="match status" value="1"/>
</dbReference>
<evidence type="ECO:0000313" key="8">
    <source>
        <dbReference type="Proteomes" id="UP001216390"/>
    </source>
</evidence>
<evidence type="ECO:0000256" key="5">
    <source>
        <dbReference type="SAM" id="Coils"/>
    </source>
</evidence>
<evidence type="ECO:0000256" key="6">
    <source>
        <dbReference type="SAM" id="MobiDB-lite"/>
    </source>
</evidence>
<dbReference type="PANTHER" id="PTHR21237">
    <property type="entry name" value="GRPE PROTEIN"/>
    <property type="match status" value="1"/>
</dbReference>
<keyword evidence="3" id="KW-0963">Cytoplasm</keyword>
<dbReference type="Proteomes" id="UP001216390">
    <property type="component" value="Chromosome"/>
</dbReference>
<proteinExistence type="inferred from homology"/>
<feature type="compositionally biased region" description="Low complexity" evidence="6">
    <location>
        <begin position="10"/>
        <end position="22"/>
    </location>
</feature>
<dbReference type="KEGG" id="ima:PO878_00915"/>
<reference evidence="7" key="1">
    <citation type="submission" date="2023-01" db="EMBL/GenBank/DDBJ databases">
        <title>The diversity of Class Acidimicrobiia in South China Sea sediment environments and the proposal of Iamia marina sp. nov., a novel species of the genus Iamia.</title>
        <authorList>
            <person name="He Y."/>
            <person name="Tian X."/>
        </authorList>
    </citation>
    <scope>NUCLEOTIDE SEQUENCE</scope>
    <source>
        <strain evidence="7">DSM 19957</strain>
    </source>
</reference>
<comment type="function">
    <text evidence="3">Participates actively in the response to hyperosmotic and heat shock by preventing the aggregation of stress-denatured proteins, in association with DnaK and GrpE. It is the nucleotide exchange factor for DnaK and may function as a thermosensor. Unfolded proteins bind initially to DnaJ; upon interaction with the DnaJ-bound protein, DnaK hydrolyzes its bound ATP, resulting in the formation of a stable complex. GrpE releases ADP from DnaK; ATP binding to DnaK triggers the release of the substrate protein, thus completing the reaction cycle. Several rounds of ATP-dependent interactions between DnaJ, DnaK and GrpE are required for fully efficient folding.</text>
</comment>
<dbReference type="Gene3D" id="3.90.20.20">
    <property type="match status" value="1"/>
</dbReference>
<dbReference type="GO" id="GO:0006457">
    <property type="term" value="P:protein folding"/>
    <property type="evidence" value="ECO:0007669"/>
    <property type="project" value="InterPro"/>
</dbReference>
<protein>
    <recommendedName>
        <fullName evidence="3">Protein GrpE</fullName>
    </recommendedName>
    <alternativeName>
        <fullName evidence="3">HSP-70 cofactor</fullName>
    </alternativeName>
</protein>
<evidence type="ECO:0000256" key="2">
    <source>
        <dbReference type="ARBA" id="ARBA00023186"/>
    </source>
</evidence>
<dbReference type="CDD" id="cd00446">
    <property type="entry name" value="GrpE"/>
    <property type="match status" value="1"/>
</dbReference>
<dbReference type="GO" id="GO:0000774">
    <property type="term" value="F:adenyl-nucleotide exchange factor activity"/>
    <property type="evidence" value="ECO:0007669"/>
    <property type="project" value="InterPro"/>
</dbReference>
<dbReference type="GO" id="GO:0051087">
    <property type="term" value="F:protein-folding chaperone binding"/>
    <property type="evidence" value="ECO:0007669"/>
    <property type="project" value="InterPro"/>
</dbReference>
<keyword evidence="8" id="KW-1185">Reference proteome</keyword>
<accession>A0AAF0BTY9</accession>
<dbReference type="AlphaFoldDB" id="A0AAF0BTY9"/>
<dbReference type="InterPro" id="IPR013805">
    <property type="entry name" value="GrpE_CC"/>
</dbReference>
<comment type="subunit">
    <text evidence="3">Homodimer.</text>
</comment>